<dbReference type="Proteomes" id="UP000012073">
    <property type="component" value="Unassembled WGS sequence"/>
</dbReference>
<dbReference type="EMBL" id="HG001843">
    <property type="protein sequence ID" value="CDF77536.1"/>
    <property type="molecule type" value="Genomic_DNA"/>
</dbReference>
<evidence type="ECO:0000256" key="1">
    <source>
        <dbReference type="ARBA" id="ARBA00002180"/>
    </source>
</evidence>
<keyword evidence="4" id="KW-0540">Nuclease</keyword>
<dbReference type="RefSeq" id="XP_005717320.1">
    <property type="nucleotide sequence ID" value="XM_005717263.1"/>
</dbReference>
<evidence type="ECO:0000256" key="15">
    <source>
        <dbReference type="ARBA" id="ARBA00023113"/>
    </source>
</evidence>
<dbReference type="GO" id="GO:0005524">
    <property type="term" value="F:ATP binding"/>
    <property type="evidence" value="ECO:0007669"/>
    <property type="project" value="UniProtKB-KW"/>
</dbReference>
<keyword evidence="7" id="KW-0064">Aspartyl protease</keyword>
<feature type="compositionally biased region" description="Acidic residues" evidence="18">
    <location>
        <begin position="765"/>
        <end position="778"/>
    </location>
</feature>
<evidence type="ECO:0000256" key="9">
    <source>
        <dbReference type="ARBA" id="ARBA00022801"/>
    </source>
</evidence>
<dbReference type="GO" id="GO:0015074">
    <property type="term" value="P:DNA integration"/>
    <property type="evidence" value="ECO:0007669"/>
    <property type="project" value="UniProtKB-KW"/>
</dbReference>
<sequence>MDDQSSGSVRIEKLTASNFYIWKQKIELLLALRDVDQYVFDDISENATSDDRRKWIRGDAKAKAVIGLTLSDDYLQHVRGCSSAKETWEAILNVFERHTLLNKLSARRDFYTVSMLPSEKVLVFINRVKQLAARLQSMSVEIDDKEIAMAVLNGLPPRFDNLIVALDALGNEDKVFGLDFVKSRLLQEEQRESMKTASTTSPHAPALVNRMPIRRDMRCTNCNRHGHTAARCWGKDVNGRRPAPPDGFRSRNPGMKPSAFVSRDETSTAAFAESDFTCLLSTSSPEKKAVNAGSWLVDSGCSAHITFDRSLFVTYEEMQSGSVEMGTKARANVAGRGEVEFMLNVNGSPQPCKLSNVLHVPDFGYSLLSVSQIVSKGLQVSFEKDKCIVTAGPTLVATASQVGDLFILDVMNETFSAHVVTLQTLHERMAHVNVQGIASMIHNNVVSGINVRQSDVIRAMNRKSDNHSLVCPACVFGKATRSVIPKQRSSSRAQNCLDLVHSDVCGPLEVQSIGGSRYFITFVDDHSNWVVVYTMRNKSEAFAKYKLYEQFAQTHTGRKVKVLRTDRGGEYLSTEFKSYLDSNGTQHQLTTAYTPEQNGVAERLNRTLIDLVRSMLSHKQVSKRFWAEALATAVYVRNRVTSRALPVNTTPHHIWMKSTPNVGHLRVFGSKCWYTLPKLELRKLDLRAREAMFLGYSQCSKAYKLWDGELSKVVVSRDAKFDESTCGMHDIPAHEKDSISSDVGVVLLGGDNENEADTPNANEVGSEEDEISGEVIENEDTHSVGENDEDDVSPPVETPNVTPPTPTPAVRRSSRISRPPGSWWRSNFAAALLSHAHVAIEGPKTFKQATHGPRAAFWQTGIDKELASQTKNQTWKLVPRSEASNILTSRWVFNVKQLPDANGNIVESAKARLVARGFQQVQGLDYTETYAPVIKFTTIRLLLALVAHYDLELHQMDVVTAFLNGDLDEDIYMEQPEGCVDKSKSDHVCKLLKALYGLKQAPRQWHTKVDDFLLGELGFEISRSDPCLYIKRIGNTIMLIALYVDDLLLAGSDIHAIKWMKGELNKRFEMKDLSEAKVCIGLEIHRDRTIKTLSLTQTKYALNVLDRFKMSTCNPSLTPMEQGRKTTNSIENDSETKAPYREAVGCLMYLMVGTRPDLAYAIGKLSQHSANPCESHWAGVKRVMRYVQGTRNLGIVFDNKSKSPELLGFSDADWAGCSDSRKSTSGYVFKFCGGAISWSSRKQTVVATSTCEAEYIALCEACKEATWLRQVVADVLGLDSDPTIMMGCDNAGTISFAQNESINRRNKHVDVKYHYVRDAIKRNIVYLSHCPTTSMPADILTKALGRILFQKFVELLGLAVSSKSM</sequence>
<dbReference type="GO" id="GO:0003964">
    <property type="term" value="F:RNA-directed DNA polymerase activity"/>
    <property type="evidence" value="ECO:0007669"/>
    <property type="project" value="UniProtKB-KW"/>
</dbReference>
<evidence type="ECO:0000256" key="7">
    <source>
        <dbReference type="ARBA" id="ARBA00022750"/>
    </source>
</evidence>
<dbReference type="GO" id="GO:0003676">
    <property type="term" value="F:nucleic acid binding"/>
    <property type="evidence" value="ECO:0007669"/>
    <property type="project" value="InterPro"/>
</dbReference>
<proteinExistence type="predicted"/>
<dbReference type="PROSITE" id="PS50994">
    <property type="entry name" value="INTEGRASE"/>
    <property type="match status" value="1"/>
</dbReference>
<evidence type="ECO:0000256" key="17">
    <source>
        <dbReference type="ARBA" id="ARBA00023268"/>
    </source>
</evidence>
<evidence type="ECO:0000256" key="18">
    <source>
        <dbReference type="SAM" id="MobiDB-lite"/>
    </source>
</evidence>
<evidence type="ECO:0000256" key="8">
    <source>
        <dbReference type="ARBA" id="ARBA00022759"/>
    </source>
</evidence>
<dbReference type="OrthoDB" id="775972at2759"/>
<dbReference type="GO" id="GO:0006310">
    <property type="term" value="P:DNA recombination"/>
    <property type="evidence" value="ECO:0007669"/>
    <property type="project" value="UniProtKB-KW"/>
</dbReference>
<dbReference type="InterPro" id="IPR043502">
    <property type="entry name" value="DNA/RNA_pol_sf"/>
</dbReference>
<dbReference type="InterPro" id="IPR012337">
    <property type="entry name" value="RNaseH-like_sf"/>
</dbReference>
<keyword evidence="5" id="KW-0479">Metal-binding</keyword>
<evidence type="ECO:0000256" key="6">
    <source>
        <dbReference type="ARBA" id="ARBA00022741"/>
    </source>
</evidence>
<dbReference type="GO" id="GO:0003887">
    <property type="term" value="F:DNA-directed DNA polymerase activity"/>
    <property type="evidence" value="ECO:0007669"/>
    <property type="project" value="UniProtKB-KW"/>
</dbReference>
<dbReference type="GO" id="GO:0004519">
    <property type="term" value="F:endonuclease activity"/>
    <property type="evidence" value="ECO:0007669"/>
    <property type="project" value="UniProtKB-KW"/>
</dbReference>
<feature type="region of interest" description="Disordered" evidence="18">
    <location>
        <begin position="749"/>
        <end position="819"/>
    </location>
</feature>
<keyword evidence="14" id="KW-0239">DNA-directed DNA polymerase</keyword>
<keyword evidence="16" id="KW-0233">DNA recombination</keyword>
<evidence type="ECO:0000313" key="21">
    <source>
        <dbReference type="Proteomes" id="UP000012073"/>
    </source>
</evidence>
<evidence type="ECO:0000256" key="14">
    <source>
        <dbReference type="ARBA" id="ARBA00022932"/>
    </source>
</evidence>
<keyword evidence="12" id="KW-0229">DNA integration</keyword>
<evidence type="ECO:0000256" key="11">
    <source>
        <dbReference type="ARBA" id="ARBA00022842"/>
    </source>
</evidence>
<feature type="region of interest" description="Disordered" evidence="18">
    <location>
        <begin position="236"/>
        <end position="261"/>
    </location>
</feature>
<evidence type="ECO:0000256" key="10">
    <source>
        <dbReference type="ARBA" id="ARBA00022840"/>
    </source>
</evidence>
<dbReference type="CDD" id="cd09272">
    <property type="entry name" value="RNase_HI_RT_Ty1"/>
    <property type="match status" value="1"/>
</dbReference>
<dbReference type="GO" id="GO:0006508">
    <property type="term" value="P:proteolysis"/>
    <property type="evidence" value="ECO:0007669"/>
    <property type="project" value="UniProtKB-KW"/>
</dbReference>
<dbReference type="SUPFAM" id="SSF53098">
    <property type="entry name" value="Ribonuclease H-like"/>
    <property type="match status" value="1"/>
</dbReference>
<dbReference type="Pfam" id="PF07727">
    <property type="entry name" value="RVT_2"/>
    <property type="match status" value="1"/>
</dbReference>
<organism evidence="20 21">
    <name type="scientific">Chondrus crispus</name>
    <name type="common">Carrageen Irish moss</name>
    <name type="synonym">Polymorpha crispa</name>
    <dbReference type="NCBI Taxonomy" id="2769"/>
    <lineage>
        <taxon>Eukaryota</taxon>
        <taxon>Rhodophyta</taxon>
        <taxon>Florideophyceae</taxon>
        <taxon>Rhodymeniophycidae</taxon>
        <taxon>Gigartinales</taxon>
        <taxon>Gigartinaceae</taxon>
        <taxon>Chondrus</taxon>
    </lineage>
</organism>
<protein>
    <submittedName>
        <fullName evidence="20">Retrovirus-related Gag-Pol polyprotein</fullName>
    </submittedName>
</protein>
<keyword evidence="6" id="KW-0547">Nucleotide-binding</keyword>
<dbReference type="OMA" id="CDAYALI"/>
<evidence type="ECO:0000256" key="2">
    <source>
        <dbReference type="ARBA" id="ARBA00022612"/>
    </source>
</evidence>
<feature type="domain" description="Integrase catalytic" evidence="19">
    <location>
        <begin position="481"/>
        <end position="659"/>
    </location>
</feature>
<dbReference type="PANTHER" id="PTHR42648">
    <property type="entry name" value="TRANSPOSASE, PUTATIVE-RELATED"/>
    <property type="match status" value="1"/>
</dbReference>
<keyword evidence="8" id="KW-0255">Endonuclease</keyword>
<dbReference type="InterPro" id="IPR001584">
    <property type="entry name" value="Integrase_cat-core"/>
</dbReference>
<dbReference type="GO" id="GO:0046872">
    <property type="term" value="F:metal ion binding"/>
    <property type="evidence" value="ECO:0007669"/>
    <property type="project" value="UniProtKB-KW"/>
</dbReference>
<dbReference type="Pfam" id="PF00665">
    <property type="entry name" value="rve"/>
    <property type="match status" value="1"/>
</dbReference>
<keyword evidence="14" id="KW-0548">Nucleotidyltransferase</keyword>
<evidence type="ECO:0000256" key="16">
    <source>
        <dbReference type="ARBA" id="ARBA00023172"/>
    </source>
</evidence>
<dbReference type="InterPro" id="IPR054722">
    <property type="entry name" value="PolX-like_BBD"/>
</dbReference>
<evidence type="ECO:0000259" key="19">
    <source>
        <dbReference type="PROSITE" id="PS50994"/>
    </source>
</evidence>
<reference evidence="21" key="1">
    <citation type="journal article" date="2013" name="Proc. Natl. Acad. Sci. U.S.A.">
        <title>Genome structure and metabolic features in the red seaweed Chondrus crispus shed light on evolution of the Archaeplastida.</title>
        <authorList>
            <person name="Collen J."/>
            <person name="Porcel B."/>
            <person name="Carre W."/>
            <person name="Ball S.G."/>
            <person name="Chaparro C."/>
            <person name="Tonon T."/>
            <person name="Barbeyron T."/>
            <person name="Michel G."/>
            <person name="Noel B."/>
            <person name="Valentin K."/>
            <person name="Elias M."/>
            <person name="Artiguenave F."/>
            <person name="Arun A."/>
            <person name="Aury J.M."/>
            <person name="Barbosa-Neto J.F."/>
            <person name="Bothwell J.H."/>
            <person name="Bouget F.Y."/>
            <person name="Brillet L."/>
            <person name="Cabello-Hurtado F."/>
            <person name="Capella-Gutierrez S."/>
            <person name="Charrier B."/>
            <person name="Cladiere L."/>
            <person name="Cock J.M."/>
            <person name="Coelho S.M."/>
            <person name="Colleoni C."/>
            <person name="Czjzek M."/>
            <person name="Da Silva C."/>
            <person name="Delage L."/>
            <person name="Denoeud F."/>
            <person name="Deschamps P."/>
            <person name="Dittami S.M."/>
            <person name="Gabaldon T."/>
            <person name="Gachon C.M."/>
            <person name="Groisillier A."/>
            <person name="Herve C."/>
            <person name="Jabbari K."/>
            <person name="Katinka M."/>
            <person name="Kloareg B."/>
            <person name="Kowalczyk N."/>
            <person name="Labadie K."/>
            <person name="Leblanc C."/>
            <person name="Lopez P.J."/>
            <person name="McLachlan D.H."/>
            <person name="Meslet-Cladiere L."/>
            <person name="Moustafa A."/>
            <person name="Nehr Z."/>
            <person name="Nyvall Collen P."/>
            <person name="Panaud O."/>
            <person name="Partensky F."/>
            <person name="Poulain J."/>
            <person name="Rensing S.A."/>
            <person name="Rousvoal S."/>
            <person name="Samson G."/>
            <person name="Symeonidi A."/>
            <person name="Weissenbach J."/>
            <person name="Zambounis A."/>
            <person name="Wincker P."/>
            <person name="Boyen C."/>
        </authorList>
    </citation>
    <scope>NUCLEOTIDE SEQUENCE [LARGE SCALE GENOMIC DNA]</scope>
    <source>
        <strain evidence="21">cv. Stackhouse</strain>
    </source>
</reference>
<accession>S0F2Z0</accession>
<dbReference type="InterPro" id="IPR036397">
    <property type="entry name" value="RNaseH_sf"/>
</dbReference>
<dbReference type="PANTHER" id="PTHR42648:SF11">
    <property type="entry name" value="TRANSPOSON TY4-P GAG-POL POLYPROTEIN"/>
    <property type="match status" value="1"/>
</dbReference>
<name>S0F2Z0_CHOCR</name>
<gene>
    <name evidence="20" type="ORF">CHC_T00010200001</name>
</gene>
<dbReference type="GeneID" id="17325065"/>
<evidence type="ECO:0000256" key="5">
    <source>
        <dbReference type="ARBA" id="ARBA00022723"/>
    </source>
</evidence>
<comment type="function">
    <text evidence="1">The aspartyl protease (PR) mediates the proteolytic cleavages of the Gag and Gag-Pol polyproteins after assembly of the VLP.</text>
</comment>
<dbReference type="InterPro" id="IPR039537">
    <property type="entry name" value="Retrotran_Ty1/copia-like"/>
</dbReference>
<dbReference type="InterPro" id="IPR013103">
    <property type="entry name" value="RVT_2"/>
</dbReference>
<keyword evidence="11" id="KW-0460">Magnesium</keyword>
<dbReference type="Gene3D" id="3.30.420.10">
    <property type="entry name" value="Ribonuclease H-like superfamily/Ribonuclease H"/>
    <property type="match status" value="1"/>
</dbReference>
<keyword evidence="9" id="KW-0378">Hydrolase</keyword>
<keyword evidence="15" id="KW-0917">Virion maturation</keyword>
<dbReference type="Pfam" id="PF22936">
    <property type="entry name" value="Pol_BBD"/>
    <property type="match status" value="1"/>
</dbReference>
<keyword evidence="17" id="KW-0511">Multifunctional enzyme</keyword>
<keyword evidence="10" id="KW-0067">ATP-binding</keyword>
<keyword evidence="14" id="KW-0808">Transferase</keyword>
<evidence type="ECO:0000256" key="3">
    <source>
        <dbReference type="ARBA" id="ARBA00022670"/>
    </source>
</evidence>
<keyword evidence="13" id="KW-0695">RNA-directed DNA polymerase</keyword>
<evidence type="ECO:0000256" key="13">
    <source>
        <dbReference type="ARBA" id="ARBA00022918"/>
    </source>
</evidence>
<dbReference type="InterPro" id="IPR057670">
    <property type="entry name" value="SH3_retrovirus"/>
</dbReference>
<feature type="compositionally biased region" description="Low complexity" evidence="18">
    <location>
        <begin position="808"/>
        <end position="819"/>
    </location>
</feature>
<dbReference type="Pfam" id="PF25597">
    <property type="entry name" value="SH3_retrovirus"/>
    <property type="match status" value="1"/>
</dbReference>
<dbReference type="Gramene" id="CDF77536">
    <property type="protein sequence ID" value="CDF77536"/>
    <property type="gene ID" value="CHC_T00010200001"/>
</dbReference>
<dbReference type="Pfam" id="PF14223">
    <property type="entry name" value="Retrotran_gag_2"/>
    <property type="match status" value="1"/>
</dbReference>
<evidence type="ECO:0000256" key="4">
    <source>
        <dbReference type="ARBA" id="ARBA00022722"/>
    </source>
</evidence>
<keyword evidence="21" id="KW-1185">Reference proteome</keyword>
<evidence type="ECO:0000313" key="20">
    <source>
        <dbReference type="EMBL" id="CDF77536.1"/>
    </source>
</evidence>
<dbReference type="GO" id="GO:0004190">
    <property type="term" value="F:aspartic-type endopeptidase activity"/>
    <property type="evidence" value="ECO:0007669"/>
    <property type="project" value="UniProtKB-KW"/>
</dbReference>
<evidence type="ECO:0000256" key="12">
    <source>
        <dbReference type="ARBA" id="ARBA00022908"/>
    </source>
</evidence>
<dbReference type="SUPFAM" id="SSF56672">
    <property type="entry name" value="DNA/RNA polymerases"/>
    <property type="match status" value="1"/>
</dbReference>
<keyword evidence="2" id="KW-1188">Viral release from host cell</keyword>
<keyword evidence="3" id="KW-0645">Protease</keyword>
<dbReference type="KEGG" id="ccp:CHC_T00010200001"/>